<dbReference type="PROSITE" id="PS50097">
    <property type="entry name" value="BTB"/>
    <property type="match status" value="1"/>
</dbReference>
<dbReference type="SMART" id="SM00061">
    <property type="entry name" value="MATH"/>
    <property type="match status" value="1"/>
</dbReference>
<accession>A0A8X6XV27</accession>
<dbReference type="PANTHER" id="PTHR24413">
    <property type="entry name" value="SPECKLE-TYPE POZ PROTEIN"/>
    <property type="match status" value="1"/>
</dbReference>
<dbReference type="Gene3D" id="1.25.40.420">
    <property type="match status" value="1"/>
</dbReference>
<dbReference type="InterPro" id="IPR002083">
    <property type="entry name" value="MATH/TRAF_dom"/>
</dbReference>
<dbReference type="Pfam" id="PF00651">
    <property type="entry name" value="BTB"/>
    <property type="match status" value="1"/>
</dbReference>
<comment type="caution">
    <text evidence="3">The sequence shown here is derived from an EMBL/GenBank/DDBJ whole genome shotgun (WGS) entry which is preliminary data.</text>
</comment>
<dbReference type="GO" id="GO:0030163">
    <property type="term" value="P:protein catabolic process"/>
    <property type="evidence" value="ECO:0007669"/>
    <property type="project" value="UniProtKB-ARBA"/>
</dbReference>
<name>A0A8X6XV27_9ARAC</name>
<dbReference type="Gene3D" id="2.60.210.10">
    <property type="entry name" value="Apoptosis, Tumor Necrosis Factor Receptor Associated Protein 2, Chain A"/>
    <property type="match status" value="1"/>
</dbReference>
<dbReference type="InterPro" id="IPR008974">
    <property type="entry name" value="TRAF-like"/>
</dbReference>
<dbReference type="EMBL" id="BMAV01012977">
    <property type="protein sequence ID" value="GFY60099.1"/>
    <property type="molecule type" value="Genomic_DNA"/>
</dbReference>
<dbReference type="FunFam" id="3.30.710.10:FF:000159">
    <property type="entry name" value="Speckle-type POZ protein B"/>
    <property type="match status" value="1"/>
</dbReference>
<evidence type="ECO:0000259" key="1">
    <source>
        <dbReference type="PROSITE" id="PS50097"/>
    </source>
</evidence>
<dbReference type="AlphaFoldDB" id="A0A8X6XV27"/>
<protein>
    <submittedName>
        <fullName evidence="3">TD and POZ domain-containing protein 3</fullName>
    </submittedName>
</protein>
<feature type="domain" description="BTB" evidence="1">
    <location>
        <begin position="345"/>
        <end position="412"/>
    </location>
</feature>
<dbReference type="Proteomes" id="UP000886998">
    <property type="component" value="Unassembled WGS sequence"/>
</dbReference>
<dbReference type="SUPFAM" id="SSF49599">
    <property type="entry name" value="TRAF domain-like"/>
    <property type="match status" value="1"/>
</dbReference>
<dbReference type="InterPro" id="IPR000210">
    <property type="entry name" value="BTB/POZ_dom"/>
</dbReference>
<proteinExistence type="predicted"/>
<evidence type="ECO:0000313" key="3">
    <source>
        <dbReference type="EMBL" id="GFY60099.1"/>
    </source>
</evidence>
<evidence type="ECO:0000259" key="2">
    <source>
        <dbReference type="PROSITE" id="PS50144"/>
    </source>
</evidence>
<keyword evidence="4" id="KW-1185">Reference proteome</keyword>
<dbReference type="PROSITE" id="PS50144">
    <property type="entry name" value="MATH"/>
    <property type="match status" value="1"/>
</dbReference>
<dbReference type="Pfam" id="PF22486">
    <property type="entry name" value="MATH_2"/>
    <property type="match status" value="1"/>
</dbReference>
<gene>
    <name evidence="3" type="primary">Tdpoz3</name>
    <name evidence="3" type="ORF">TNIN_32601</name>
</gene>
<dbReference type="InterPro" id="IPR011333">
    <property type="entry name" value="SKP1/BTB/POZ_sf"/>
</dbReference>
<dbReference type="CDD" id="cd18186">
    <property type="entry name" value="BTB_POZ_ZBTB_KLHL-like"/>
    <property type="match status" value="1"/>
</dbReference>
<dbReference type="OrthoDB" id="6359816at2759"/>
<sequence>MDSEGISENKCFTFTWIIENYSYSWHKNGELISSPAFVVDTMAKTKWKLVLYPKGDDEETKDFISFYLIREKDSKGPNKFEISFDLSFLATDGSVLVPDDKSAYAFKKGYDWGEGEFIRHDEVLKIRKKDFLPEDALIARCRIWNCIRAVKIEEHCFARTRIVVERKSYLWNIKQFSSFQKSIYQITSASNGNSIITLHFFPKIGQTNETLISIEAKANDQRVKLSILHLYLVDTSGKKIECLCEEIALDNDIKTASSALTFSKEKLLEDKDWYLPDDILQLYCECATATGIVLEEIEKITYGYHPSILEGRLYQDDFASKKSSSDLTKILQENLESLYKEYLLCDTKLKTKTESFPAHKSILSARSPVFKAMFTNDMREKNSECVIIEDLDDDTVQRMLLYIYTATVPDLQWDSACNLYAAADKYEILSLKCECSSFLKDNISQDNWCDFLILADLHQDENLKSIVQDYISNHKDIFHTNEWKHFMKTNLNLAADIMYLKCKE</sequence>
<dbReference type="SMART" id="SM00225">
    <property type="entry name" value="BTB"/>
    <property type="match status" value="1"/>
</dbReference>
<feature type="domain" description="MATH" evidence="2">
    <location>
        <begin position="11"/>
        <end position="143"/>
    </location>
</feature>
<dbReference type="SUPFAM" id="SSF54695">
    <property type="entry name" value="POZ domain"/>
    <property type="match status" value="1"/>
</dbReference>
<dbReference type="Gene3D" id="3.30.710.10">
    <property type="entry name" value="Potassium Channel Kv1.1, Chain A"/>
    <property type="match status" value="1"/>
</dbReference>
<evidence type="ECO:0000313" key="4">
    <source>
        <dbReference type="Proteomes" id="UP000886998"/>
    </source>
</evidence>
<reference evidence="3" key="1">
    <citation type="submission" date="2020-08" db="EMBL/GenBank/DDBJ databases">
        <title>Multicomponent nature underlies the extraordinary mechanical properties of spider dragline silk.</title>
        <authorList>
            <person name="Kono N."/>
            <person name="Nakamura H."/>
            <person name="Mori M."/>
            <person name="Yoshida Y."/>
            <person name="Ohtoshi R."/>
            <person name="Malay A.D."/>
            <person name="Moran D.A.P."/>
            <person name="Tomita M."/>
            <person name="Numata K."/>
            <person name="Arakawa K."/>
        </authorList>
    </citation>
    <scope>NUCLEOTIDE SEQUENCE</scope>
</reference>
<organism evidence="3 4">
    <name type="scientific">Trichonephila inaurata madagascariensis</name>
    <dbReference type="NCBI Taxonomy" id="2747483"/>
    <lineage>
        <taxon>Eukaryota</taxon>
        <taxon>Metazoa</taxon>
        <taxon>Ecdysozoa</taxon>
        <taxon>Arthropoda</taxon>
        <taxon>Chelicerata</taxon>
        <taxon>Arachnida</taxon>
        <taxon>Araneae</taxon>
        <taxon>Araneomorphae</taxon>
        <taxon>Entelegynae</taxon>
        <taxon>Araneoidea</taxon>
        <taxon>Nephilidae</taxon>
        <taxon>Trichonephila</taxon>
        <taxon>Trichonephila inaurata</taxon>
    </lineage>
</organism>